<dbReference type="InParanoid" id="A0A1Q3CU91"/>
<comment type="caution">
    <text evidence="1">The sequence shown here is derived from an EMBL/GenBank/DDBJ whole genome shotgun (WGS) entry which is preliminary data.</text>
</comment>
<dbReference type="AlphaFoldDB" id="A0A1Q3CU91"/>
<organism evidence="1 2">
    <name type="scientific">Cephalotus follicularis</name>
    <name type="common">Albany pitcher plant</name>
    <dbReference type="NCBI Taxonomy" id="3775"/>
    <lineage>
        <taxon>Eukaryota</taxon>
        <taxon>Viridiplantae</taxon>
        <taxon>Streptophyta</taxon>
        <taxon>Embryophyta</taxon>
        <taxon>Tracheophyta</taxon>
        <taxon>Spermatophyta</taxon>
        <taxon>Magnoliopsida</taxon>
        <taxon>eudicotyledons</taxon>
        <taxon>Gunneridae</taxon>
        <taxon>Pentapetalae</taxon>
        <taxon>rosids</taxon>
        <taxon>fabids</taxon>
        <taxon>Oxalidales</taxon>
        <taxon>Cephalotaceae</taxon>
        <taxon>Cephalotus</taxon>
    </lineage>
</organism>
<evidence type="ECO:0008006" key="3">
    <source>
        <dbReference type="Google" id="ProtNLM"/>
    </source>
</evidence>
<reference evidence="2" key="1">
    <citation type="submission" date="2016-04" db="EMBL/GenBank/DDBJ databases">
        <title>Cephalotus genome sequencing.</title>
        <authorList>
            <person name="Fukushima K."/>
            <person name="Hasebe M."/>
            <person name="Fang X."/>
        </authorList>
    </citation>
    <scope>NUCLEOTIDE SEQUENCE [LARGE SCALE GENOMIC DNA]</scope>
    <source>
        <strain evidence="2">cv. St1</strain>
    </source>
</reference>
<sequence>MLLLFRSVKYSTSSKPSSSSALDLSLQKSHGHKLDHLYQINYVPEDERIPFIDLSILDPYHAFSKPHISTIKCIKSIIQSPTKKVKEYVQATIFDQFLDYQHACIGTVETTLNAGTIFITLFLNINMSLLEPYLLSALKVQVQIFGAPQISSTFVATIHYQMAFRAQNHALDLVVPQRTEDALMITINSTHVPSCTHIPKQISCDELIQLMPKS</sequence>
<dbReference type="EMBL" id="BDDD01003019">
    <property type="protein sequence ID" value="GAV83816.1"/>
    <property type="molecule type" value="Genomic_DNA"/>
</dbReference>
<keyword evidence="2" id="KW-1185">Reference proteome</keyword>
<dbReference type="PANTHER" id="PTHR48435">
    <property type="entry name" value="POLYPROTEIN"/>
    <property type="match status" value="1"/>
</dbReference>
<dbReference type="InterPro" id="IPR053098">
    <property type="entry name" value="Petuviruses_polyprotein"/>
</dbReference>
<protein>
    <recommendedName>
        <fullName evidence="3">MP domain-containing protein</fullName>
    </recommendedName>
</protein>
<dbReference type="Proteomes" id="UP000187406">
    <property type="component" value="Unassembled WGS sequence"/>
</dbReference>
<evidence type="ECO:0000313" key="2">
    <source>
        <dbReference type="Proteomes" id="UP000187406"/>
    </source>
</evidence>
<evidence type="ECO:0000313" key="1">
    <source>
        <dbReference type="EMBL" id="GAV83816.1"/>
    </source>
</evidence>
<proteinExistence type="predicted"/>
<gene>
    <name evidence="1" type="ORF">CFOL_v3_27261</name>
</gene>
<name>A0A1Q3CU91_CEPFO</name>
<accession>A0A1Q3CU91</accession>
<dbReference type="PANTHER" id="PTHR48435:SF1">
    <property type="entry name" value="POLYPROTEIN"/>
    <property type="match status" value="1"/>
</dbReference>
<dbReference type="OrthoDB" id="1747449at2759"/>